<comment type="subcellular location">
    <subcellularLocation>
        <location evidence="1">Membrane</location>
        <topology evidence="1">Multi-pass membrane protein</topology>
    </subcellularLocation>
</comment>
<feature type="transmembrane region" description="Helical" evidence="5">
    <location>
        <begin position="274"/>
        <end position="296"/>
    </location>
</feature>
<keyword evidence="2 5" id="KW-0812">Transmembrane</keyword>
<keyword evidence="4 5" id="KW-0472">Membrane</keyword>
<feature type="domain" description="EamA" evidence="6">
    <location>
        <begin position="179"/>
        <end position="319"/>
    </location>
</feature>
<evidence type="ECO:0000256" key="4">
    <source>
        <dbReference type="ARBA" id="ARBA00023136"/>
    </source>
</evidence>
<evidence type="ECO:0000256" key="5">
    <source>
        <dbReference type="SAM" id="Phobius"/>
    </source>
</evidence>
<dbReference type="InterPro" id="IPR030184">
    <property type="entry name" value="WAT1-related"/>
</dbReference>
<dbReference type="InterPro" id="IPR037185">
    <property type="entry name" value="EmrE-like"/>
</dbReference>
<dbReference type="PANTHER" id="PTHR31218">
    <property type="entry name" value="WAT1-RELATED PROTEIN"/>
    <property type="match status" value="1"/>
</dbReference>
<dbReference type="Proteomes" id="UP001165289">
    <property type="component" value="Unassembled WGS sequence"/>
</dbReference>
<dbReference type="Pfam" id="PF00892">
    <property type="entry name" value="EamA"/>
    <property type="match status" value="2"/>
</dbReference>
<feature type="transmembrane region" description="Helical" evidence="5">
    <location>
        <begin position="112"/>
        <end position="130"/>
    </location>
</feature>
<feature type="domain" description="EamA" evidence="6">
    <location>
        <begin position="18"/>
        <end position="151"/>
    </location>
</feature>
<protein>
    <submittedName>
        <fullName evidence="7">WAT1-related protein</fullName>
    </submittedName>
</protein>
<dbReference type="InterPro" id="IPR000620">
    <property type="entry name" value="EamA_dom"/>
</dbReference>
<sequence length="333" mass="37382">MKSALQSVKSSGNFIRIVLALLTIQTGFGLYPVIAKKLGVGSEFNPLIFCMVRDASSFPVLVLLALISDGWLGFPKWKDCLVFVGLGICGIFLSQFFFLLGVSFAGANIASIFQQLIPIWTTILTIITCTEDVPSFRRPSTWFIITGILFAISGAIEITLFTSTSQSTTNSQYPWLGYIFLTLNSGGTSVYIVCQKIFIFDKPKNYWRNHPIWVTTWSYLTGSIFISLSSLYYVTTPSAFFISQEEWLAIIYAIIITSNLCFILISWANSKTSATIVTAFWPFQVIPCFFGSYMLNGEELNYFQYIGCVFVIIGLFAVVFGKFLEERRKNTET</sequence>
<feature type="transmembrane region" description="Helical" evidence="5">
    <location>
        <begin position="302"/>
        <end position="324"/>
    </location>
</feature>
<feature type="transmembrane region" description="Helical" evidence="5">
    <location>
        <begin position="142"/>
        <end position="163"/>
    </location>
</feature>
<comment type="caution">
    <text evidence="7">The sequence shown here is derived from an EMBL/GenBank/DDBJ whole genome shotgun (WGS) entry which is preliminary data.</text>
</comment>
<dbReference type="GO" id="GO:0016020">
    <property type="term" value="C:membrane"/>
    <property type="evidence" value="ECO:0007669"/>
    <property type="project" value="UniProtKB-SubCell"/>
</dbReference>
<evidence type="ECO:0000259" key="6">
    <source>
        <dbReference type="Pfam" id="PF00892"/>
    </source>
</evidence>
<feature type="transmembrane region" description="Helical" evidence="5">
    <location>
        <begin position="80"/>
        <end position="106"/>
    </location>
</feature>
<dbReference type="GO" id="GO:0022857">
    <property type="term" value="F:transmembrane transporter activity"/>
    <property type="evidence" value="ECO:0007669"/>
    <property type="project" value="InterPro"/>
</dbReference>
<gene>
    <name evidence="7" type="ORF">LOD99_10159</name>
</gene>
<feature type="transmembrane region" description="Helical" evidence="5">
    <location>
        <begin position="212"/>
        <end position="235"/>
    </location>
</feature>
<feature type="transmembrane region" description="Helical" evidence="5">
    <location>
        <begin position="12"/>
        <end position="34"/>
    </location>
</feature>
<reference evidence="7 8" key="1">
    <citation type="journal article" date="2023" name="BMC Biol.">
        <title>The compact genome of the sponge Oopsacas minuta (Hexactinellida) is lacking key metazoan core genes.</title>
        <authorList>
            <person name="Santini S."/>
            <person name="Schenkelaars Q."/>
            <person name="Jourda C."/>
            <person name="Duchesne M."/>
            <person name="Belahbib H."/>
            <person name="Rocher C."/>
            <person name="Selva M."/>
            <person name="Riesgo A."/>
            <person name="Vervoort M."/>
            <person name="Leys S.P."/>
            <person name="Kodjabachian L."/>
            <person name="Le Bivic A."/>
            <person name="Borchiellini C."/>
            <person name="Claverie J.M."/>
            <person name="Renard E."/>
        </authorList>
    </citation>
    <scope>NUCLEOTIDE SEQUENCE [LARGE SCALE GENOMIC DNA]</scope>
    <source>
        <strain evidence="7">SPO-2</strain>
    </source>
</reference>
<evidence type="ECO:0000256" key="3">
    <source>
        <dbReference type="ARBA" id="ARBA00022989"/>
    </source>
</evidence>
<dbReference type="AlphaFoldDB" id="A0AAV7KK62"/>
<accession>A0AAV7KK62</accession>
<evidence type="ECO:0000256" key="1">
    <source>
        <dbReference type="ARBA" id="ARBA00004141"/>
    </source>
</evidence>
<evidence type="ECO:0000256" key="2">
    <source>
        <dbReference type="ARBA" id="ARBA00022692"/>
    </source>
</evidence>
<keyword evidence="3 5" id="KW-1133">Transmembrane helix</keyword>
<feature type="transmembrane region" description="Helical" evidence="5">
    <location>
        <begin position="46"/>
        <end position="68"/>
    </location>
</feature>
<name>A0AAV7KK62_9METZ</name>
<evidence type="ECO:0000313" key="8">
    <source>
        <dbReference type="Proteomes" id="UP001165289"/>
    </source>
</evidence>
<feature type="transmembrane region" description="Helical" evidence="5">
    <location>
        <begin position="175"/>
        <end position="200"/>
    </location>
</feature>
<proteinExistence type="predicted"/>
<evidence type="ECO:0000313" key="7">
    <source>
        <dbReference type="EMBL" id="KAI6661180.1"/>
    </source>
</evidence>
<dbReference type="EMBL" id="JAKMXF010000020">
    <property type="protein sequence ID" value="KAI6661180.1"/>
    <property type="molecule type" value="Genomic_DNA"/>
</dbReference>
<keyword evidence="8" id="KW-1185">Reference proteome</keyword>
<organism evidence="7 8">
    <name type="scientific">Oopsacas minuta</name>
    <dbReference type="NCBI Taxonomy" id="111878"/>
    <lineage>
        <taxon>Eukaryota</taxon>
        <taxon>Metazoa</taxon>
        <taxon>Porifera</taxon>
        <taxon>Hexactinellida</taxon>
        <taxon>Hexasterophora</taxon>
        <taxon>Lyssacinosida</taxon>
        <taxon>Leucopsacidae</taxon>
        <taxon>Oopsacas</taxon>
    </lineage>
</organism>
<feature type="transmembrane region" description="Helical" evidence="5">
    <location>
        <begin position="247"/>
        <end position="267"/>
    </location>
</feature>
<dbReference type="SUPFAM" id="SSF103481">
    <property type="entry name" value="Multidrug resistance efflux transporter EmrE"/>
    <property type="match status" value="2"/>
</dbReference>